<name>A0A1Y1LCE6_PHOPY</name>
<reference evidence="1" key="1">
    <citation type="journal article" date="2016" name="Sci. Rep.">
        <title>Molecular characterization of firefly nuptial gifts: a multi-omics approach sheds light on postcopulatory sexual selection.</title>
        <authorList>
            <person name="Al-Wathiqui N."/>
            <person name="Fallon T.R."/>
            <person name="South A."/>
            <person name="Weng J.K."/>
            <person name="Lewis S.M."/>
        </authorList>
    </citation>
    <scope>NUCLEOTIDE SEQUENCE</scope>
</reference>
<dbReference type="PANTHER" id="PTHR33568">
    <property type="entry name" value="DNA POLYMERASE"/>
    <property type="match status" value="1"/>
</dbReference>
<organism evidence="1">
    <name type="scientific">Photinus pyralis</name>
    <name type="common">Common eastern firefly</name>
    <name type="synonym">Lampyris pyralis</name>
    <dbReference type="NCBI Taxonomy" id="7054"/>
    <lineage>
        <taxon>Eukaryota</taxon>
        <taxon>Metazoa</taxon>
        <taxon>Ecdysozoa</taxon>
        <taxon>Arthropoda</taxon>
        <taxon>Hexapoda</taxon>
        <taxon>Insecta</taxon>
        <taxon>Pterygota</taxon>
        <taxon>Neoptera</taxon>
        <taxon>Endopterygota</taxon>
        <taxon>Coleoptera</taxon>
        <taxon>Polyphaga</taxon>
        <taxon>Elateriformia</taxon>
        <taxon>Elateroidea</taxon>
        <taxon>Lampyridae</taxon>
        <taxon>Lampyrinae</taxon>
        <taxon>Photinus</taxon>
    </lineage>
</organism>
<proteinExistence type="predicted"/>
<dbReference type="PANTHER" id="PTHR33568:SF3">
    <property type="entry name" value="DNA-DIRECTED DNA POLYMERASE"/>
    <property type="match status" value="1"/>
</dbReference>
<protein>
    <submittedName>
        <fullName evidence="1">Uncharacterized protein</fullName>
    </submittedName>
</protein>
<evidence type="ECO:0000313" key="1">
    <source>
        <dbReference type="EMBL" id="JAV71293.1"/>
    </source>
</evidence>
<dbReference type="AlphaFoldDB" id="A0A1Y1LCE6"/>
<dbReference type="EMBL" id="GEZM01060076">
    <property type="protein sequence ID" value="JAV71298.1"/>
    <property type="molecule type" value="Transcribed_RNA"/>
</dbReference>
<sequence>MTSYSLTHTVVTRSRIGLIVFEVWEYEISQYDKASMGGGLFSGYVDNFLKIKQECSGWRSWCVDDGSKEHLCEYLDIWSKIYSKIIFKFMVVQVGQRENLNQTSIISEVFENYGRSFEGGTALLLVSDDVISVNQLRPEDGVEPLTTVNVVLAAYTTANA</sequence>
<accession>A0A1Y1LCE6</accession>
<dbReference type="EMBL" id="GEZM01060078">
    <property type="protein sequence ID" value="JAV71293.1"/>
    <property type="molecule type" value="Transcribed_RNA"/>
</dbReference>